<dbReference type="Gene3D" id="3.30.43.10">
    <property type="entry name" value="Uridine Diphospho-n-acetylenolpyruvylglucosamine Reductase, domain 2"/>
    <property type="match status" value="1"/>
</dbReference>
<dbReference type="InterPro" id="IPR036318">
    <property type="entry name" value="FAD-bd_PCMH-like_sf"/>
</dbReference>
<evidence type="ECO:0000313" key="2">
    <source>
        <dbReference type="EMBL" id="MCJ2541884.1"/>
    </source>
</evidence>
<evidence type="ECO:0000256" key="1">
    <source>
        <dbReference type="ARBA" id="ARBA00023002"/>
    </source>
</evidence>
<gene>
    <name evidence="2" type="ORF">JX360_03010</name>
</gene>
<name>A0ABT0C7X1_THEVL</name>
<dbReference type="EMBL" id="JAFIRA010000004">
    <property type="protein sequence ID" value="MCJ2541884.1"/>
    <property type="molecule type" value="Genomic_DNA"/>
</dbReference>
<dbReference type="InterPro" id="IPR016167">
    <property type="entry name" value="FAD-bd_PCMH_sub1"/>
</dbReference>
<dbReference type="SUPFAM" id="SSF56176">
    <property type="entry name" value="FAD-binding/transporter-associated domain-like"/>
    <property type="match status" value="1"/>
</dbReference>
<keyword evidence="3" id="KW-1185">Reference proteome</keyword>
<sequence length="113" mass="12472">MHDIAALLDDLTGIPYSTNLSQVRAKSRDMTLRFSPILKQDLQGKSAEVVVTPHSQAEVIQVVAACARHRIPLLPDWESLAPSMSTPGGTRVCMPSKRAFLCPMRWGFSHPMT</sequence>
<dbReference type="RefSeq" id="WP_244349093.1">
    <property type="nucleotide sequence ID" value="NZ_JAFIRA010000004.1"/>
</dbReference>
<organism evidence="2 3">
    <name type="scientific">Thermostichus vulcanus str. 'Rupite'</name>
    <dbReference type="NCBI Taxonomy" id="2813851"/>
    <lineage>
        <taxon>Bacteria</taxon>
        <taxon>Bacillati</taxon>
        <taxon>Cyanobacteriota</taxon>
        <taxon>Cyanophyceae</taxon>
        <taxon>Thermostichales</taxon>
        <taxon>Thermostichaceae</taxon>
        <taxon>Thermostichus</taxon>
    </lineage>
</organism>
<proteinExistence type="predicted"/>
<dbReference type="Proteomes" id="UP000830835">
    <property type="component" value="Unassembled WGS sequence"/>
</dbReference>
<accession>A0ABT0C7X1</accession>
<keyword evidence="1" id="KW-0560">Oxidoreductase</keyword>
<reference evidence="2" key="1">
    <citation type="submission" date="2021-02" db="EMBL/GenBank/DDBJ databases">
        <title>The CRISPR/cas machinery reduction and long-range gene transfer in the hot spring cyanobacterium Synechococcus.</title>
        <authorList>
            <person name="Dvorak P."/>
            <person name="Jahodarova E."/>
            <person name="Hasler P."/>
            <person name="Poulickova A."/>
        </authorList>
    </citation>
    <scope>NUCLEOTIDE SEQUENCE</scope>
    <source>
        <strain evidence="2">Rupite</strain>
    </source>
</reference>
<evidence type="ECO:0000313" key="3">
    <source>
        <dbReference type="Proteomes" id="UP000830835"/>
    </source>
</evidence>
<comment type="caution">
    <text evidence="2">The sequence shown here is derived from an EMBL/GenBank/DDBJ whole genome shotgun (WGS) entry which is preliminary data.</text>
</comment>
<protein>
    <submittedName>
        <fullName evidence="2">FAD-binding oxidoreductase</fullName>
    </submittedName>
</protein>